<evidence type="ECO:0000259" key="6">
    <source>
        <dbReference type="Pfam" id="PF04542"/>
    </source>
</evidence>
<feature type="domain" description="RNA polymerase sigma factor 70 region 4 type 2" evidence="7">
    <location>
        <begin position="104"/>
        <end position="156"/>
    </location>
</feature>
<dbReference type="InterPro" id="IPR036388">
    <property type="entry name" value="WH-like_DNA-bd_sf"/>
</dbReference>
<protein>
    <submittedName>
        <fullName evidence="8">RNA polymerase sigma factor</fullName>
    </submittedName>
</protein>
<dbReference type="GO" id="GO:0006352">
    <property type="term" value="P:DNA-templated transcription initiation"/>
    <property type="evidence" value="ECO:0007669"/>
    <property type="project" value="InterPro"/>
</dbReference>
<organism evidence="8 9">
    <name type="scientific">Aeoliella straminimaris</name>
    <dbReference type="NCBI Taxonomy" id="2954799"/>
    <lineage>
        <taxon>Bacteria</taxon>
        <taxon>Pseudomonadati</taxon>
        <taxon>Planctomycetota</taxon>
        <taxon>Planctomycetia</taxon>
        <taxon>Pirellulales</taxon>
        <taxon>Lacipirellulaceae</taxon>
        <taxon>Aeoliella</taxon>
    </lineage>
</organism>
<keyword evidence="4" id="KW-0238">DNA-binding</keyword>
<dbReference type="SUPFAM" id="SSF88659">
    <property type="entry name" value="Sigma3 and sigma4 domains of RNA polymerase sigma factors"/>
    <property type="match status" value="1"/>
</dbReference>
<name>A0A9X2FB10_9BACT</name>
<dbReference type="Pfam" id="PF04542">
    <property type="entry name" value="Sigma70_r2"/>
    <property type="match status" value="1"/>
</dbReference>
<dbReference type="Proteomes" id="UP001155241">
    <property type="component" value="Unassembled WGS sequence"/>
</dbReference>
<keyword evidence="2" id="KW-0805">Transcription regulation</keyword>
<dbReference type="NCBIfam" id="TIGR02937">
    <property type="entry name" value="sigma70-ECF"/>
    <property type="match status" value="1"/>
</dbReference>
<reference evidence="8" key="1">
    <citation type="submission" date="2022-06" db="EMBL/GenBank/DDBJ databases">
        <title>Aeoliella straminimaris, a novel planctomycete from sediments.</title>
        <authorList>
            <person name="Vitorino I.R."/>
            <person name="Lage O.M."/>
        </authorList>
    </citation>
    <scope>NUCLEOTIDE SEQUENCE</scope>
    <source>
        <strain evidence="8">ICT_H6.2</strain>
    </source>
</reference>
<evidence type="ECO:0000256" key="4">
    <source>
        <dbReference type="ARBA" id="ARBA00023125"/>
    </source>
</evidence>
<comment type="similarity">
    <text evidence="1">Belongs to the sigma-70 factor family. ECF subfamily.</text>
</comment>
<accession>A0A9X2FB10</accession>
<dbReference type="InterPro" id="IPR013325">
    <property type="entry name" value="RNA_pol_sigma_r2"/>
</dbReference>
<sequence>MALSRADFHGMVSGHAPALYRLAYRMVGDSHDAEDVVQETLRSAWRSRDRFDCGRSQRAWLASILRRRVIDGWRRKARTPYPAGEHGIEVPVDGVDPLASELTDEMQHALDSLPHDLRESLLLVVVGELTHQEAADTLGIPLGTVLSRVSRARGRLRKYYLAEAKR</sequence>
<dbReference type="Gene3D" id="1.10.10.10">
    <property type="entry name" value="Winged helix-like DNA-binding domain superfamily/Winged helix DNA-binding domain"/>
    <property type="match status" value="1"/>
</dbReference>
<dbReference type="GO" id="GO:0003677">
    <property type="term" value="F:DNA binding"/>
    <property type="evidence" value="ECO:0007669"/>
    <property type="project" value="UniProtKB-KW"/>
</dbReference>
<comment type="caution">
    <text evidence="8">The sequence shown here is derived from an EMBL/GenBank/DDBJ whole genome shotgun (WGS) entry which is preliminary data.</text>
</comment>
<dbReference type="InterPro" id="IPR013249">
    <property type="entry name" value="RNA_pol_sigma70_r4_t2"/>
</dbReference>
<dbReference type="PANTHER" id="PTHR43133:SF8">
    <property type="entry name" value="RNA POLYMERASE SIGMA FACTOR HI_1459-RELATED"/>
    <property type="match status" value="1"/>
</dbReference>
<dbReference type="InterPro" id="IPR007627">
    <property type="entry name" value="RNA_pol_sigma70_r2"/>
</dbReference>
<evidence type="ECO:0000313" key="8">
    <source>
        <dbReference type="EMBL" id="MCO6045555.1"/>
    </source>
</evidence>
<dbReference type="Gene3D" id="1.10.1740.10">
    <property type="match status" value="1"/>
</dbReference>
<dbReference type="CDD" id="cd06171">
    <property type="entry name" value="Sigma70_r4"/>
    <property type="match status" value="1"/>
</dbReference>
<proteinExistence type="inferred from homology"/>
<evidence type="ECO:0000256" key="5">
    <source>
        <dbReference type="ARBA" id="ARBA00023163"/>
    </source>
</evidence>
<dbReference type="AlphaFoldDB" id="A0A9X2FB10"/>
<dbReference type="RefSeq" id="WP_252853671.1">
    <property type="nucleotide sequence ID" value="NZ_JAMXLR010000056.1"/>
</dbReference>
<dbReference type="InterPro" id="IPR013324">
    <property type="entry name" value="RNA_pol_sigma_r3/r4-like"/>
</dbReference>
<evidence type="ECO:0000256" key="2">
    <source>
        <dbReference type="ARBA" id="ARBA00023015"/>
    </source>
</evidence>
<dbReference type="InterPro" id="IPR014284">
    <property type="entry name" value="RNA_pol_sigma-70_dom"/>
</dbReference>
<dbReference type="Pfam" id="PF08281">
    <property type="entry name" value="Sigma70_r4_2"/>
    <property type="match status" value="1"/>
</dbReference>
<dbReference type="SUPFAM" id="SSF88946">
    <property type="entry name" value="Sigma2 domain of RNA polymerase sigma factors"/>
    <property type="match status" value="1"/>
</dbReference>
<dbReference type="EMBL" id="JAMXLR010000056">
    <property type="protein sequence ID" value="MCO6045555.1"/>
    <property type="molecule type" value="Genomic_DNA"/>
</dbReference>
<feature type="domain" description="RNA polymerase sigma-70 region 2" evidence="6">
    <location>
        <begin position="11"/>
        <end position="79"/>
    </location>
</feature>
<evidence type="ECO:0000313" key="9">
    <source>
        <dbReference type="Proteomes" id="UP001155241"/>
    </source>
</evidence>
<keyword evidence="5" id="KW-0804">Transcription</keyword>
<gene>
    <name evidence="8" type="ORF">NG895_16710</name>
</gene>
<dbReference type="GO" id="GO:0016987">
    <property type="term" value="F:sigma factor activity"/>
    <property type="evidence" value="ECO:0007669"/>
    <property type="project" value="UniProtKB-KW"/>
</dbReference>
<evidence type="ECO:0000259" key="7">
    <source>
        <dbReference type="Pfam" id="PF08281"/>
    </source>
</evidence>
<keyword evidence="9" id="KW-1185">Reference proteome</keyword>
<evidence type="ECO:0000256" key="3">
    <source>
        <dbReference type="ARBA" id="ARBA00023082"/>
    </source>
</evidence>
<dbReference type="InterPro" id="IPR039425">
    <property type="entry name" value="RNA_pol_sigma-70-like"/>
</dbReference>
<dbReference type="PANTHER" id="PTHR43133">
    <property type="entry name" value="RNA POLYMERASE ECF-TYPE SIGMA FACTO"/>
    <property type="match status" value="1"/>
</dbReference>
<keyword evidence="3" id="KW-0731">Sigma factor</keyword>
<evidence type="ECO:0000256" key="1">
    <source>
        <dbReference type="ARBA" id="ARBA00010641"/>
    </source>
</evidence>